<gene>
    <name evidence="3" type="ORF">EZH22_27650</name>
</gene>
<dbReference type="RefSeq" id="WP_203193555.1">
    <property type="nucleotide sequence ID" value="NZ_CP063362.1"/>
</dbReference>
<dbReference type="Proteomes" id="UP000596427">
    <property type="component" value="Chromosome"/>
</dbReference>
<dbReference type="KEGG" id="xdi:EZH22_27650"/>
<dbReference type="InterPro" id="IPR025489">
    <property type="entry name" value="DUF4381"/>
</dbReference>
<feature type="compositionally biased region" description="Low complexity" evidence="1">
    <location>
        <begin position="15"/>
        <end position="26"/>
    </location>
</feature>
<sequence length="171" mass="17709">MTSPVPSAPVPAPSATPAATGALPGLRDIHPPPDVPFWPPAPGWIGLAALLVLVLLVLAVREWRFRRTLAYQALREFDARAGSAPAGDARALAAAASGVMKRLAQAGEGKAMVQTGDDWAAYLCAGKAGFDAETAAFLALAPYLPPDAGAAPPIDPARLSSAVRRWIRARA</sequence>
<keyword evidence="4" id="KW-1185">Reference proteome</keyword>
<dbReference type="Pfam" id="PF14316">
    <property type="entry name" value="DUF4381"/>
    <property type="match status" value="1"/>
</dbReference>
<feature type="region of interest" description="Disordered" evidence="1">
    <location>
        <begin position="1"/>
        <end position="26"/>
    </location>
</feature>
<keyword evidence="2" id="KW-0812">Transmembrane</keyword>
<organism evidence="3 4">
    <name type="scientific">Xanthobacter dioxanivorans</name>
    <dbReference type="NCBI Taxonomy" id="2528964"/>
    <lineage>
        <taxon>Bacteria</taxon>
        <taxon>Pseudomonadati</taxon>
        <taxon>Pseudomonadota</taxon>
        <taxon>Alphaproteobacteria</taxon>
        <taxon>Hyphomicrobiales</taxon>
        <taxon>Xanthobacteraceae</taxon>
        <taxon>Xanthobacter</taxon>
    </lineage>
</organism>
<evidence type="ECO:0000313" key="4">
    <source>
        <dbReference type="Proteomes" id="UP000596427"/>
    </source>
</evidence>
<proteinExistence type="predicted"/>
<feature type="transmembrane region" description="Helical" evidence="2">
    <location>
        <begin position="41"/>
        <end position="60"/>
    </location>
</feature>
<accession>A0A974PN61</accession>
<feature type="compositionally biased region" description="Pro residues" evidence="1">
    <location>
        <begin position="1"/>
        <end position="14"/>
    </location>
</feature>
<dbReference type="EMBL" id="CP063362">
    <property type="protein sequence ID" value="QRG06647.1"/>
    <property type="molecule type" value="Genomic_DNA"/>
</dbReference>
<evidence type="ECO:0000256" key="2">
    <source>
        <dbReference type="SAM" id="Phobius"/>
    </source>
</evidence>
<dbReference type="AlphaFoldDB" id="A0A974PN61"/>
<keyword evidence="2" id="KW-0472">Membrane</keyword>
<name>A0A974PN61_9HYPH</name>
<protein>
    <submittedName>
        <fullName evidence="3">DUF4381 domain-containing protein</fullName>
    </submittedName>
</protein>
<keyword evidence="2" id="KW-1133">Transmembrane helix</keyword>
<evidence type="ECO:0000313" key="3">
    <source>
        <dbReference type="EMBL" id="QRG06647.1"/>
    </source>
</evidence>
<evidence type="ECO:0000256" key="1">
    <source>
        <dbReference type="SAM" id="MobiDB-lite"/>
    </source>
</evidence>
<reference evidence="3 4" key="1">
    <citation type="submission" date="2020-10" db="EMBL/GenBank/DDBJ databases">
        <title>Degradation of 1,4-Dioxane by Xanthobacter sp. YN2, via a Novel Group-2 Soluble Di-Iron Monooxygenase.</title>
        <authorList>
            <person name="Ma F."/>
            <person name="Wang Y."/>
            <person name="Yang J."/>
            <person name="Guo H."/>
            <person name="Su D."/>
            <person name="Yu L."/>
        </authorList>
    </citation>
    <scope>NUCLEOTIDE SEQUENCE [LARGE SCALE GENOMIC DNA]</scope>
    <source>
        <strain evidence="3 4">YN2</strain>
    </source>
</reference>